<gene>
    <name evidence="4" type="ORF">C3B54_111117</name>
</gene>
<dbReference type="AlphaFoldDB" id="A0A2L2BR53"/>
<dbReference type="InterPro" id="IPR029000">
    <property type="entry name" value="Cyclophilin-like_dom_sf"/>
</dbReference>
<dbReference type="SUPFAM" id="SSF50891">
    <property type="entry name" value="Cyclophilin-like"/>
    <property type="match status" value="1"/>
</dbReference>
<comment type="function">
    <text evidence="1">PPIases accelerate the folding of proteins. It catalyzes the cis-trans isomerization of proline imidic peptide bonds in oligopeptides.</text>
</comment>
<sequence>MASSRQKDDHNQRLKLYRAHQIVHNTQVTRRTRDQWAAGLIMVVAVSVASLGYWAWVAVGPGATVVAEESEGLEGGVEDAVTDLLGEEPVINEDTVPDIALSEFRSWEAQMTLDGVDLELSLNGFLAPQAVANFLELSRTGFYEGVSCHRLTTEGIFVLQCGDPEGTGQGGPGYTFGPIENAPEDDVYETGSLAMARVGGDDTSMGSQFFIVYDDSTIPSDAAGGYTLFGSVTSGLTELVDEVIEQGTVDGLPDGSPVAPAEISNITIR</sequence>
<dbReference type="PANTHER" id="PTHR45625">
    <property type="entry name" value="PEPTIDYL-PROLYL CIS-TRANS ISOMERASE-RELATED"/>
    <property type="match status" value="1"/>
</dbReference>
<keyword evidence="2" id="KW-0812">Transmembrane</keyword>
<reference evidence="4 5" key="1">
    <citation type="submission" date="2018-02" db="EMBL/GenBank/DDBJ databases">
        <title>Complete genome of the streamlined marine actinobacterium Pontimonas salivibrio CL-TW6 adapted to coastal planktonic lifestype.</title>
        <authorList>
            <person name="Cho B.C."/>
            <person name="Hardies S.C."/>
            <person name="Jang G.I."/>
            <person name="Hwang C.Y."/>
        </authorList>
    </citation>
    <scope>NUCLEOTIDE SEQUENCE [LARGE SCALE GENOMIC DNA]</scope>
    <source>
        <strain evidence="4 5">CL-TW6</strain>
    </source>
</reference>
<feature type="domain" description="PPIase cyclophilin-type" evidence="3">
    <location>
        <begin position="117"/>
        <end position="268"/>
    </location>
</feature>
<evidence type="ECO:0000256" key="1">
    <source>
        <dbReference type="ARBA" id="ARBA00002388"/>
    </source>
</evidence>
<accession>A0A2L2BR53</accession>
<name>A0A2L2BR53_9MICO</name>
<dbReference type="InterPro" id="IPR002130">
    <property type="entry name" value="Cyclophilin-type_PPIase_dom"/>
</dbReference>
<keyword evidence="2" id="KW-1133">Transmembrane helix</keyword>
<proteinExistence type="predicted"/>
<dbReference type="Gene3D" id="2.40.100.10">
    <property type="entry name" value="Cyclophilin-like"/>
    <property type="match status" value="1"/>
</dbReference>
<dbReference type="Pfam" id="PF00160">
    <property type="entry name" value="Pro_isomerase"/>
    <property type="match status" value="1"/>
</dbReference>
<dbReference type="InterPro" id="IPR044666">
    <property type="entry name" value="Cyclophilin_A-like"/>
</dbReference>
<evidence type="ECO:0000313" key="5">
    <source>
        <dbReference type="Proteomes" id="UP000243077"/>
    </source>
</evidence>
<feature type="transmembrane region" description="Helical" evidence="2">
    <location>
        <begin position="36"/>
        <end position="56"/>
    </location>
</feature>
<keyword evidence="2" id="KW-0472">Membrane</keyword>
<organism evidence="4 5">
    <name type="scientific">Pontimonas salivibrio</name>
    <dbReference type="NCBI Taxonomy" id="1159327"/>
    <lineage>
        <taxon>Bacteria</taxon>
        <taxon>Bacillati</taxon>
        <taxon>Actinomycetota</taxon>
        <taxon>Actinomycetes</taxon>
        <taxon>Micrococcales</taxon>
        <taxon>Microbacteriaceae</taxon>
        <taxon>Pontimonas</taxon>
    </lineage>
</organism>
<keyword evidence="5" id="KW-1185">Reference proteome</keyword>
<dbReference type="EMBL" id="CP026923">
    <property type="protein sequence ID" value="AVG24082.1"/>
    <property type="molecule type" value="Genomic_DNA"/>
</dbReference>
<keyword evidence="4" id="KW-0413">Isomerase</keyword>
<dbReference type="RefSeq" id="WP_245867814.1">
    <property type="nucleotide sequence ID" value="NZ_CP026923.1"/>
</dbReference>
<evidence type="ECO:0000313" key="4">
    <source>
        <dbReference type="EMBL" id="AVG24082.1"/>
    </source>
</evidence>
<evidence type="ECO:0000259" key="3">
    <source>
        <dbReference type="PROSITE" id="PS50072"/>
    </source>
</evidence>
<dbReference type="GO" id="GO:0003755">
    <property type="term" value="F:peptidyl-prolyl cis-trans isomerase activity"/>
    <property type="evidence" value="ECO:0007669"/>
    <property type="project" value="InterPro"/>
</dbReference>
<evidence type="ECO:0000256" key="2">
    <source>
        <dbReference type="SAM" id="Phobius"/>
    </source>
</evidence>
<protein>
    <submittedName>
        <fullName evidence="4">Peptidyl-prolyl cis-trans isomerase</fullName>
    </submittedName>
</protein>
<dbReference type="Proteomes" id="UP000243077">
    <property type="component" value="Chromosome"/>
</dbReference>
<dbReference type="PANTHER" id="PTHR45625:SF3">
    <property type="entry name" value="PEPTIDYL-PROLYL CIS-TRANS ISOMERASE B-RELATED"/>
    <property type="match status" value="1"/>
</dbReference>
<dbReference type="CDD" id="cd00317">
    <property type="entry name" value="cyclophilin"/>
    <property type="match status" value="1"/>
</dbReference>
<dbReference type="KEGG" id="psai:C3B54_111117"/>
<dbReference type="PROSITE" id="PS50072">
    <property type="entry name" value="CSA_PPIASE_2"/>
    <property type="match status" value="1"/>
</dbReference>